<keyword evidence="4" id="KW-1185">Reference proteome</keyword>
<organism evidence="3 4">
    <name type="scientific">Xylanimonas oleitrophica</name>
    <dbReference type="NCBI Taxonomy" id="2607479"/>
    <lineage>
        <taxon>Bacteria</taxon>
        <taxon>Bacillati</taxon>
        <taxon>Actinomycetota</taxon>
        <taxon>Actinomycetes</taxon>
        <taxon>Micrococcales</taxon>
        <taxon>Promicromonosporaceae</taxon>
        <taxon>Xylanimonas</taxon>
    </lineage>
</organism>
<evidence type="ECO:0008006" key="5">
    <source>
        <dbReference type="Google" id="ProtNLM"/>
    </source>
</evidence>
<dbReference type="AlphaFoldDB" id="A0A2W5WU40"/>
<evidence type="ECO:0000256" key="2">
    <source>
        <dbReference type="SAM" id="SignalP"/>
    </source>
</evidence>
<protein>
    <recommendedName>
        <fullName evidence="5">Secreted protein</fullName>
    </recommendedName>
</protein>
<dbReference type="EMBL" id="QKWH01000002">
    <property type="protein sequence ID" value="PZR54352.1"/>
    <property type="molecule type" value="Genomic_DNA"/>
</dbReference>
<evidence type="ECO:0000256" key="1">
    <source>
        <dbReference type="SAM" id="MobiDB-lite"/>
    </source>
</evidence>
<name>A0A2W5WU40_9MICO</name>
<feature type="region of interest" description="Disordered" evidence="1">
    <location>
        <begin position="31"/>
        <end position="106"/>
    </location>
</feature>
<dbReference type="PROSITE" id="PS51257">
    <property type="entry name" value="PROKAR_LIPOPROTEIN"/>
    <property type="match status" value="1"/>
</dbReference>
<proteinExistence type="predicted"/>
<feature type="compositionally biased region" description="Low complexity" evidence="1">
    <location>
        <begin position="47"/>
        <end position="64"/>
    </location>
</feature>
<evidence type="ECO:0000313" key="3">
    <source>
        <dbReference type="EMBL" id="PZR54352.1"/>
    </source>
</evidence>
<evidence type="ECO:0000313" key="4">
    <source>
        <dbReference type="Proteomes" id="UP000248783"/>
    </source>
</evidence>
<dbReference type="Proteomes" id="UP000248783">
    <property type="component" value="Unassembled WGS sequence"/>
</dbReference>
<dbReference type="RefSeq" id="WP_111250209.1">
    <property type="nucleotide sequence ID" value="NZ_QKWH01000002.1"/>
</dbReference>
<feature type="compositionally biased region" description="Low complexity" evidence="1">
    <location>
        <begin position="74"/>
        <end position="105"/>
    </location>
</feature>
<sequence length="204" mass="19735">MNRQLSRSRRISVAVACLIGASALTGCAGLGDAPGSAAGDPSAQVLEEGATAEPSPEPSPSDAASAEEPEEPAADPAAEPGEASEGTETAGEPSAPAAPEATPAADGRGGVEVVALGTPDGATVRAGGFVSDAVELGGTCTYTLVQEAGSVQGSAAAEPDATVTWCSDVDLALPAPGAPWTLELRYESPMSVGTGATTSEGAAS</sequence>
<keyword evidence="2" id="KW-0732">Signal</keyword>
<gene>
    <name evidence="3" type="ORF">DNL40_05500</name>
</gene>
<reference evidence="3 4" key="1">
    <citation type="submission" date="2018-06" db="EMBL/GenBank/DDBJ databases">
        <title>Whole genome sequencing of a novel hydrocarbon degrading bacterial strain, PW21 isolated from oil contaminated produced water sample.</title>
        <authorList>
            <person name="Nagkirti P."/>
            <person name="Shaikh A."/>
            <person name="Gowdaman V."/>
            <person name="Engineer A.E."/>
            <person name="Dagar S."/>
            <person name="Dhakephalkar P.K."/>
        </authorList>
    </citation>
    <scope>NUCLEOTIDE SEQUENCE [LARGE SCALE GENOMIC DNA]</scope>
    <source>
        <strain evidence="3 4">PW21</strain>
    </source>
</reference>
<accession>A0A2W5WU40</accession>
<feature type="signal peptide" evidence="2">
    <location>
        <begin position="1"/>
        <end position="28"/>
    </location>
</feature>
<comment type="caution">
    <text evidence="3">The sequence shown here is derived from an EMBL/GenBank/DDBJ whole genome shotgun (WGS) entry which is preliminary data.</text>
</comment>
<feature type="chain" id="PRO_5039099874" description="Secreted protein" evidence="2">
    <location>
        <begin position="29"/>
        <end position="204"/>
    </location>
</feature>